<keyword evidence="2" id="KW-0949">S-adenosyl-L-methionine</keyword>
<dbReference type="PANTHER" id="PTHR11228">
    <property type="entry name" value="RADICAL SAM DOMAIN PROTEIN"/>
    <property type="match status" value="1"/>
</dbReference>
<dbReference type="InterPro" id="IPR007197">
    <property type="entry name" value="rSAM"/>
</dbReference>
<dbReference type="SFLD" id="SFLDS00029">
    <property type="entry name" value="Radical_SAM"/>
    <property type="match status" value="1"/>
</dbReference>
<comment type="cofactor">
    <cofactor evidence="1">
        <name>[4Fe-4S] cluster</name>
        <dbReference type="ChEBI" id="CHEBI:49883"/>
    </cofactor>
</comment>
<accession>A0A212KBS7</accession>
<evidence type="ECO:0000313" key="7">
    <source>
        <dbReference type="EMBL" id="SBW09126.1"/>
    </source>
</evidence>
<dbReference type="SFLD" id="SFLDG01067">
    <property type="entry name" value="SPASM/twitch_domain_containing"/>
    <property type="match status" value="1"/>
</dbReference>
<dbReference type="EMBL" id="FLUP01000001">
    <property type="protein sequence ID" value="SBW09126.1"/>
    <property type="molecule type" value="Genomic_DNA"/>
</dbReference>
<dbReference type="GO" id="GO:0051536">
    <property type="term" value="F:iron-sulfur cluster binding"/>
    <property type="evidence" value="ECO:0007669"/>
    <property type="project" value="UniProtKB-KW"/>
</dbReference>
<dbReference type="InterPro" id="IPR050377">
    <property type="entry name" value="Radical_SAM_PqqE_MftC-like"/>
</dbReference>
<keyword evidence="3" id="KW-0479">Metal-binding</keyword>
<evidence type="ECO:0000256" key="1">
    <source>
        <dbReference type="ARBA" id="ARBA00001966"/>
    </source>
</evidence>
<organism evidence="7">
    <name type="scientific">uncultured Desulfovibrio sp</name>
    <dbReference type="NCBI Taxonomy" id="167968"/>
    <lineage>
        <taxon>Bacteria</taxon>
        <taxon>Pseudomonadati</taxon>
        <taxon>Thermodesulfobacteriota</taxon>
        <taxon>Desulfovibrionia</taxon>
        <taxon>Desulfovibrionales</taxon>
        <taxon>Desulfovibrionaceae</taxon>
        <taxon>Desulfovibrio</taxon>
        <taxon>environmental samples</taxon>
    </lineage>
</organism>
<dbReference type="Pfam" id="PF04055">
    <property type="entry name" value="Radical_SAM"/>
    <property type="match status" value="1"/>
</dbReference>
<name>A0A212KBS7_9BACT</name>
<dbReference type="AlphaFoldDB" id="A0A212KBS7"/>
<dbReference type="Gene3D" id="3.20.20.70">
    <property type="entry name" value="Aldolase class I"/>
    <property type="match status" value="1"/>
</dbReference>
<gene>
    <name evidence="7" type="ORF">KM92DES2_12626</name>
</gene>
<dbReference type="CDD" id="cd01335">
    <property type="entry name" value="Radical_SAM"/>
    <property type="match status" value="1"/>
</dbReference>
<dbReference type="PANTHER" id="PTHR11228:SF7">
    <property type="entry name" value="PQQA PEPTIDE CYCLASE"/>
    <property type="match status" value="1"/>
</dbReference>
<keyword evidence="5" id="KW-0411">Iron-sulfur</keyword>
<dbReference type="GO" id="GO:0046872">
    <property type="term" value="F:metal ion binding"/>
    <property type="evidence" value="ECO:0007669"/>
    <property type="project" value="UniProtKB-KW"/>
</dbReference>
<reference evidence="7" key="1">
    <citation type="submission" date="2016-04" db="EMBL/GenBank/DDBJ databases">
        <authorList>
            <person name="Evans L.H."/>
            <person name="Alamgir A."/>
            <person name="Owens N."/>
            <person name="Weber N.D."/>
            <person name="Virtaneva K."/>
            <person name="Barbian K."/>
            <person name="Babar A."/>
            <person name="Rosenke K."/>
        </authorList>
    </citation>
    <scope>NUCLEOTIDE SEQUENCE</scope>
    <source>
        <strain evidence="7">92-2</strain>
    </source>
</reference>
<dbReference type="GO" id="GO:0003824">
    <property type="term" value="F:catalytic activity"/>
    <property type="evidence" value="ECO:0007669"/>
    <property type="project" value="InterPro"/>
</dbReference>
<evidence type="ECO:0000256" key="4">
    <source>
        <dbReference type="ARBA" id="ARBA00023004"/>
    </source>
</evidence>
<dbReference type="RefSeq" id="WP_227118878.1">
    <property type="nucleotide sequence ID" value="NZ_LT598928.1"/>
</dbReference>
<evidence type="ECO:0000256" key="5">
    <source>
        <dbReference type="ARBA" id="ARBA00023014"/>
    </source>
</evidence>
<dbReference type="SUPFAM" id="SSF102114">
    <property type="entry name" value="Radical SAM enzymes"/>
    <property type="match status" value="1"/>
</dbReference>
<feature type="domain" description="Radical SAM core" evidence="6">
    <location>
        <begin position="93"/>
        <end position="224"/>
    </location>
</feature>
<evidence type="ECO:0000256" key="2">
    <source>
        <dbReference type="ARBA" id="ARBA00022691"/>
    </source>
</evidence>
<dbReference type="InterPro" id="IPR013785">
    <property type="entry name" value="Aldolase_TIM"/>
</dbReference>
<dbReference type="InterPro" id="IPR058240">
    <property type="entry name" value="rSAM_sf"/>
</dbReference>
<sequence length="316" mass="35712">MLFCSRFVRELVFEERALQPCCNTHNIVVPSFSFAGGAVDMEAYTRHIASVAQEVQKQNPQVCAGCPDLVPLSHSVCVPKLRFAVLSLNHHRHICNCRCVYCDLWKPGQHPRPIAILPAIQSLYEQDALEKNCAVSWGGGESTLLPDFEATGRWLREHDYFQYVHTNALRHSAWIDEMLSTGGGKINISLDSGNAAAYARVKGGDWWNDVMASMEKYFVAAITPEQIDIKYIIFEENNKIADVEQFFQICRRFGVVNVQLSFNFLEVNAGAVSEHSITAAAYFMHRAQELALACELFFVDAPLRERIDRARGKFFQ</sequence>
<protein>
    <recommendedName>
        <fullName evidence="6">Radical SAM core domain-containing protein</fullName>
    </recommendedName>
</protein>
<evidence type="ECO:0000259" key="6">
    <source>
        <dbReference type="Pfam" id="PF04055"/>
    </source>
</evidence>
<proteinExistence type="predicted"/>
<evidence type="ECO:0000256" key="3">
    <source>
        <dbReference type="ARBA" id="ARBA00022723"/>
    </source>
</evidence>
<keyword evidence="4" id="KW-0408">Iron</keyword>